<evidence type="ECO:0000256" key="1">
    <source>
        <dbReference type="SAM" id="MobiDB-lite"/>
    </source>
</evidence>
<comment type="caution">
    <text evidence="2">The sequence shown here is derived from an EMBL/GenBank/DDBJ whole genome shotgun (WGS) entry which is preliminary data.</text>
</comment>
<evidence type="ECO:0000313" key="3">
    <source>
        <dbReference type="Proteomes" id="UP000027920"/>
    </source>
</evidence>
<name>A0A072PKX4_9EURO</name>
<dbReference type="HOGENOM" id="CLU_025204_0_0_1"/>
<feature type="compositionally biased region" description="Polar residues" evidence="1">
    <location>
        <begin position="51"/>
        <end position="75"/>
    </location>
</feature>
<gene>
    <name evidence="2" type="ORF">A1O9_07741</name>
</gene>
<evidence type="ECO:0000313" key="2">
    <source>
        <dbReference type="EMBL" id="KEF56160.1"/>
    </source>
</evidence>
<dbReference type="Proteomes" id="UP000027920">
    <property type="component" value="Unassembled WGS sequence"/>
</dbReference>
<dbReference type="OrthoDB" id="4491390at2759"/>
<dbReference type="InterPro" id="IPR053175">
    <property type="entry name" value="DHMBA_Reg_Transcription_Factor"/>
</dbReference>
<sequence length="524" mass="58972">MRCTRFGKKCPGYRDESLVFRVESQATFAQSGTQDRRRRRPEADTPDTRSRTTSPGSETGASVGKDSSTTPSSSIAEKEGERTHLAISTTRSIYGDSFISPPSNGLADDWDPHLLPFFMNKVCSQVDGQASIALMNFLPSMITKEATCTENSGLIQSCRAISYAIIFNEFGTPELRSRRSLAYGQALKTTNAALNDNQLRVRDETLVSIWLLSVYELITGQEANGERKGPMLWNTHLRGLITLLKLRGTAHLRESAGRSVFWLLYNSIVSLRIVEQKLELSKYQQIRSFIVGVECPSESLEWFFDLSKDLRPGERYVYHVSRFGYDASVLCAKIREVAENDLVKASASLAELLDSAEHLEIVTADLLIPRITNLEVPQSGTSKTKVKDLGTITFRTFYCAYRMKLHLAICLLLTKVQIRDPSSDVVQRRYQIHVTTIQSLADEILAVKPVLFPPDLPSRPSFKRSRMEPVQTRYWTDGLRVLWPFRLVAGTALTRHDQKVVALEALELLHNSLGFPRIRKPLPP</sequence>
<dbReference type="STRING" id="1182545.A0A072PKX4"/>
<feature type="region of interest" description="Disordered" evidence="1">
    <location>
        <begin position="22"/>
        <end position="82"/>
    </location>
</feature>
<organism evidence="2 3">
    <name type="scientific">Exophiala aquamarina CBS 119918</name>
    <dbReference type="NCBI Taxonomy" id="1182545"/>
    <lineage>
        <taxon>Eukaryota</taxon>
        <taxon>Fungi</taxon>
        <taxon>Dikarya</taxon>
        <taxon>Ascomycota</taxon>
        <taxon>Pezizomycotina</taxon>
        <taxon>Eurotiomycetes</taxon>
        <taxon>Chaetothyriomycetidae</taxon>
        <taxon>Chaetothyriales</taxon>
        <taxon>Herpotrichiellaceae</taxon>
        <taxon>Exophiala</taxon>
    </lineage>
</organism>
<dbReference type="InterPro" id="IPR021858">
    <property type="entry name" value="Fun_TF"/>
</dbReference>
<dbReference type="PANTHER" id="PTHR38791">
    <property type="entry name" value="ZN(II)2CYS6 TRANSCRIPTION FACTOR (EUROFUNG)-RELATED-RELATED"/>
    <property type="match status" value="1"/>
</dbReference>
<feature type="compositionally biased region" description="Basic and acidic residues" evidence="1">
    <location>
        <begin position="41"/>
        <end position="50"/>
    </location>
</feature>
<dbReference type="AlphaFoldDB" id="A0A072PKX4"/>
<dbReference type="RefSeq" id="XP_013258750.1">
    <property type="nucleotide sequence ID" value="XM_013403296.1"/>
</dbReference>
<dbReference type="VEuPathDB" id="FungiDB:A1O9_07741"/>
<keyword evidence="3" id="KW-1185">Reference proteome</keyword>
<protein>
    <recommendedName>
        <fullName evidence="4">Transcription factor domain-containing protein</fullName>
    </recommendedName>
</protein>
<feature type="compositionally biased region" description="Polar residues" evidence="1">
    <location>
        <begin position="24"/>
        <end position="33"/>
    </location>
</feature>
<dbReference type="Pfam" id="PF11951">
    <property type="entry name" value="Fungal_trans_2"/>
    <property type="match status" value="1"/>
</dbReference>
<accession>A0A072PKX4</accession>
<reference evidence="2 3" key="1">
    <citation type="submission" date="2013-03" db="EMBL/GenBank/DDBJ databases">
        <title>The Genome Sequence of Exophiala aquamarina CBS 119918.</title>
        <authorList>
            <consortium name="The Broad Institute Genomics Platform"/>
            <person name="Cuomo C."/>
            <person name="de Hoog S."/>
            <person name="Gorbushina A."/>
            <person name="Walker B."/>
            <person name="Young S.K."/>
            <person name="Zeng Q."/>
            <person name="Gargeya S."/>
            <person name="Fitzgerald M."/>
            <person name="Haas B."/>
            <person name="Abouelleil A."/>
            <person name="Allen A.W."/>
            <person name="Alvarado L."/>
            <person name="Arachchi H.M."/>
            <person name="Berlin A.M."/>
            <person name="Chapman S.B."/>
            <person name="Gainer-Dewar J."/>
            <person name="Goldberg J."/>
            <person name="Griggs A."/>
            <person name="Gujja S."/>
            <person name="Hansen M."/>
            <person name="Howarth C."/>
            <person name="Imamovic A."/>
            <person name="Ireland A."/>
            <person name="Larimer J."/>
            <person name="McCowan C."/>
            <person name="Murphy C."/>
            <person name="Pearson M."/>
            <person name="Poon T.W."/>
            <person name="Priest M."/>
            <person name="Roberts A."/>
            <person name="Saif S."/>
            <person name="Shea T."/>
            <person name="Sisk P."/>
            <person name="Sykes S."/>
            <person name="Wortman J."/>
            <person name="Nusbaum C."/>
            <person name="Birren B."/>
        </authorList>
    </citation>
    <scope>NUCLEOTIDE SEQUENCE [LARGE SCALE GENOMIC DNA]</scope>
    <source>
        <strain evidence="2 3">CBS 119918</strain>
    </source>
</reference>
<dbReference type="EMBL" id="AMGV01000006">
    <property type="protein sequence ID" value="KEF56160.1"/>
    <property type="molecule type" value="Genomic_DNA"/>
</dbReference>
<proteinExistence type="predicted"/>
<dbReference type="GeneID" id="25282654"/>
<evidence type="ECO:0008006" key="4">
    <source>
        <dbReference type="Google" id="ProtNLM"/>
    </source>
</evidence>